<keyword evidence="3" id="KW-0687">Ribonucleoprotein</keyword>
<evidence type="ECO:0000256" key="2">
    <source>
        <dbReference type="ARBA" id="ARBA00022980"/>
    </source>
</evidence>
<evidence type="ECO:0000256" key="1">
    <source>
        <dbReference type="ARBA" id="ARBA00008553"/>
    </source>
</evidence>
<dbReference type="SUPFAM" id="SSF55282">
    <property type="entry name" value="RL5-like"/>
    <property type="match status" value="1"/>
</dbReference>
<dbReference type="InterPro" id="IPR002132">
    <property type="entry name" value="Ribosomal_uL5"/>
</dbReference>
<reference evidence="5 6" key="1">
    <citation type="submission" date="2021-02" db="EMBL/GenBank/DDBJ databases">
        <title>Variation within the Batrachochytrium salamandrivorans European outbreak.</title>
        <authorList>
            <person name="Kelly M."/>
            <person name="Pasmans F."/>
            <person name="Shea T.P."/>
            <person name="Munoz J.F."/>
            <person name="Carranza S."/>
            <person name="Cuomo C.A."/>
            <person name="Martel A."/>
        </authorList>
    </citation>
    <scope>NUCLEOTIDE SEQUENCE [LARGE SCALE GENOMIC DNA]</scope>
    <source>
        <strain evidence="5 6">AMFP18/2</strain>
    </source>
</reference>
<dbReference type="Proteomes" id="UP001648503">
    <property type="component" value="Unassembled WGS sequence"/>
</dbReference>
<protein>
    <recommendedName>
        <fullName evidence="4">Large ribosomal subunit protein uL5 C-terminal domain-containing protein</fullName>
    </recommendedName>
</protein>
<dbReference type="EMBL" id="JAFCIX010000470">
    <property type="protein sequence ID" value="KAH6589219.1"/>
    <property type="molecule type" value="Genomic_DNA"/>
</dbReference>
<evidence type="ECO:0000313" key="5">
    <source>
        <dbReference type="EMBL" id="KAH6589219.1"/>
    </source>
</evidence>
<accession>A0ABQ8EZ91</accession>
<dbReference type="InterPro" id="IPR031309">
    <property type="entry name" value="Ribosomal_uL5_C"/>
</dbReference>
<sequence length="393" mass="43807">MLRTGGRLLRQRFSAGSITRRSLSTETTKDIALDGTLNATVPVVDTPSKQWLTIRPKQSQSQEVHLVDAVYRPRLEEHYYNSLLEDLIVLSYDHSSPKASLDSLKSSAEWNRSLGPHPLHDLYSVTMAQLPTLPESAQGVSSLLALKPVQHGTRKRRYRKLLYNPIDYTAVPRHILLARPPPPPPLPFSPLPSRMPVLKSIVLKIWCEAAVSNKNMLLGAIMCLQSITGVQAYPLFAETGDSSKRIRAGMPLGARVEITGTQMFGFLDKLTQCVLPRMREFEGINPVGDNSGMMKLTLPDTALGYFPDIEPHFDMYPQMFETDVMMYTTGKCDWETSLLLSGLQVPFLNEKVVAVEDTGPVVDDPWAMIKAAKTREERAKLHKLAEAAAKGKK</sequence>
<keyword evidence="6" id="KW-1185">Reference proteome</keyword>
<evidence type="ECO:0000256" key="3">
    <source>
        <dbReference type="ARBA" id="ARBA00023274"/>
    </source>
</evidence>
<name>A0ABQ8EZ91_9FUNG</name>
<dbReference type="Pfam" id="PF00673">
    <property type="entry name" value="Ribosomal_L5_C"/>
    <property type="match status" value="1"/>
</dbReference>
<dbReference type="PANTHER" id="PTHR11994">
    <property type="entry name" value="60S RIBOSOMAL PROTEIN L11-RELATED"/>
    <property type="match status" value="1"/>
</dbReference>
<organism evidence="5 6">
    <name type="scientific">Batrachochytrium salamandrivorans</name>
    <dbReference type="NCBI Taxonomy" id="1357716"/>
    <lineage>
        <taxon>Eukaryota</taxon>
        <taxon>Fungi</taxon>
        <taxon>Fungi incertae sedis</taxon>
        <taxon>Chytridiomycota</taxon>
        <taxon>Chytridiomycota incertae sedis</taxon>
        <taxon>Chytridiomycetes</taxon>
        <taxon>Rhizophydiales</taxon>
        <taxon>Rhizophydiales incertae sedis</taxon>
        <taxon>Batrachochytrium</taxon>
    </lineage>
</organism>
<proteinExistence type="inferred from homology"/>
<evidence type="ECO:0000313" key="6">
    <source>
        <dbReference type="Proteomes" id="UP001648503"/>
    </source>
</evidence>
<comment type="caution">
    <text evidence="5">The sequence shown here is derived from an EMBL/GenBank/DDBJ whole genome shotgun (WGS) entry which is preliminary data.</text>
</comment>
<evidence type="ECO:0000259" key="4">
    <source>
        <dbReference type="Pfam" id="PF00673"/>
    </source>
</evidence>
<feature type="domain" description="Large ribosomal subunit protein uL5 C-terminal" evidence="4">
    <location>
        <begin position="251"/>
        <end position="347"/>
    </location>
</feature>
<gene>
    <name evidence="5" type="ORF">BASA50_010197</name>
</gene>
<keyword evidence="2" id="KW-0689">Ribosomal protein</keyword>
<dbReference type="Gene3D" id="3.30.1440.10">
    <property type="match status" value="1"/>
</dbReference>
<comment type="similarity">
    <text evidence="1">Belongs to the universal ribosomal protein uL5 family.</text>
</comment>
<dbReference type="InterPro" id="IPR022803">
    <property type="entry name" value="Ribosomal_uL5_dom_sf"/>
</dbReference>